<reference evidence="1 2" key="1">
    <citation type="submission" date="2022-09" db="EMBL/GenBank/DDBJ databases">
        <title>Enrichment on poylsaccharides allowed isolation of novel metabolic and taxonomic groups of Haloarchaea.</title>
        <authorList>
            <person name="Sorokin D.Y."/>
            <person name="Elcheninov A.G."/>
            <person name="Khizhniak T.V."/>
            <person name="Kolganova T.V."/>
            <person name="Kublanov I.V."/>
        </authorList>
    </citation>
    <scope>NUCLEOTIDE SEQUENCE [LARGE SCALE GENOMIC DNA]</scope>
    <source>
        <strain evidence="1 2">AArc-curdl1</strain>
    </source>
</reference>
<proteinExistence type="predicted"/>
<gene>
    <name evidence="1" type="ORF">OB919_15935</name>
</gene>
<dbReference type="Proteomes" id="UP001321047">
    <property type="component" value="Unassembled WGS sequence"/>
</dbReference>
<name>A0AAP2ZB04_9EURY</name>
<dbReference type="EMBL" id="JAOPJZ010000017">
    <property type="protein sequence ID" value="MCU4753455.1"/>
    <property type="molecule type" value="Genomic_DNA"/>
</dbReference>
<organism evidence="1 2">
    <name type="scientific">Natronosalvus hydrolyticus</name>
    <dbReference type="NCBI Taxonomy" id="2979988"/>
    <lineage>
        <taxon>Archaea</taxon>
        <taxon>Methanobacteriati</taxon>
        <taxon>Methanobacteriota</taxon>
        <taxon>Stenosarchaea group</taxon>
        <taxon>Halobacteria</taxon>
        <taxon>Halobacteriales</taxon>
        <taxon>Natrialbaceae</taxon>
        <taxon>Natronosalvus</taxon>
    </lineage>
</organism>
<protein>
    <submittedName>
        <fullName evidence="1">Uncharacterized protein</fullName>
    </submittedName>
</protein>
<dbReference type="RefSeq" id="WP_342809772.1">
    <property type="nucleotide sequence ID" value="NZ_JAOPJZ010000017.1"/>
</dbReference>
<dbReference type="AlphaFoldDB" id="A0AAP2ZB04"/>
<evidence type="ECO:0000313" key="1">
    <source>
        <dbReference type="EMBL" id="MCU4753455.1"/>
    </source>
</evidence>
<accession>A0AAP2ZB04</accession>
<keyword evidence="2" id="KW-1185">Reference proteome</keyword>
<evidence type="ECO:0000313" key="2">
    <source>
        <dbReference type="Proteomes" id="UP001321047"/>
    </source>
</evidence>
<sequence length="114" mass="12976">MTQVSEPLSNDKDLENLLEQIAEANPDADTVKQLVYQGQSFDLIEVHGVNDEEIQLPDETHGFELEVPERWFPESEEARQKLVDEGVFDSIEELEPPFEPAMINFNKTTEGDAE</sequence>
<comment type="caution">
    <text evidence="1">The sequence shown here is derived from an EMBL/GenBank/DDBJ whole genome shotgun (WGS) entry which is preliminary data.</text>
</comment>